<dbReference type="EMBL" id="OV651818">
    <property type="protein sequence ID" value="CAH1112761.1"/>
    <property type="molecule type" value="Genomic_DNA"/>
</dbReference>
<accession>A0A9P0GK82</accession>
<dbReference type="Proteomes" id="UP001153636">
    <property type="component" value="Chromosome 6"/>
</dbReference>
<gene>
    <name evidence="1" type="ORF">PSYICH_LOCUS11940</name>
</gene>
<keyword evidence="2" id="KW-1185">Reference proteome</keyword>
<proteinExistence type="predicted"/>
<protein>
    <submittedName>
        <fullName evidence="1">Uncharacterized protein</fullName>
    </submittedName>
</protein>
<dbReference type="AlphaFoldDB" id="A0A9P0GK82"/>
<reference evidence="1" key="1">
    <citation type="submission" date="2022-01" db="EMBL/GenBank/DDBJ databases">
        <authorList>
            <person name="King R."/>
        </authorList>
    </citation>
    <scope>NUCLEOTIDE SEQUENCE</scope>
</reference>
<evidence type="ECO:0000313" key="2">
    <source>
        <dbReference type="Proteomes" id="UP001153636"/>
    </source>
</evidence>
<evidence type="ECO:0000313" key="1">
    <source>
        <dbReference type="EMBL" id="CAH1112761.1"/>
    </source>
</evidence>
<name>A0A9P0GK82_9CUCU</name>
<sequence length="163" mass="19065">MSNNYFKQTHKCICAILVLYFLGVLGKIGDGHCVKVYYKQDDYYRIQCFRPHSNVLSITTDKNDVIEYLTSFYGNCFNIKSRATKNTIFACTRTQNDECILENEETGFWFGFTEDSNRIPCKRVFGRDLYKGLEFKNLTVSVNMYSKPYYSIVYVPPKTPPRE</sequence>
<organism evidence="1 2">
    <name type="scientific">Psylliodes chrysocephalus</name>
    <dbReference type="NCBI Taxonomy" id="3402493"/>
    <lineage>
        <taxon>Eukaryota</taxon>
        <taxon>Metazoa</taxon>
        <taxon>Ecdysozoa</taxon>
        <taxon>Arthropoda</taxon>
        <taxon>Hexapoda</taxon>
        <taxon>Insecta</taxon>
        <taxon>Pterygota</taxon>
        <taxon>Neoptera</taxon>
        <taxon>Endopterygota</taxon>
        <taxon>Coleoptera</taxon>
        <taxon>Polyphaga</taxon>
        <taxon>Cucujiformia</taxon>
        <taxon>Chrysomeloidea</taxon>
        <taxon>Chrysomelidae</taxon>
        <taxon>Galerucinae</taxon>
        <taxon>Alticini</taxon>
        <taxon>Psylliodes</taxon>
    </lineage>
</organism>
<dbReference type="OrthoDB" id="6772584at2759"/>